<protein>
    <recommendedName>
        <fullName evidence="4">Succinate dehydrogenase assembly factor 2, mitochondrial</fullName>
        <shortName evidence="4">SDH assembly factor 2</shortName>
        <shortName evidence="4">SDHAF2</shortName>
    </recommendedName>
</protein>
<dbReference type="Proteomes" id="UP000014760">
    <property type="component" value="Unassembled WGS sequence"/>
</dbReference>
<dbReference type="AlphaFoldDB" id="R7UHC7"/>
<evidence type="ECO:0000256" key="4">
    <source>
        <dbReference type="HAMAP-Rule" id="MF_03057"/>
    </source>
</evidence>
<dbReference type="HOGENOM" id="CLU_103054_0_2_1"/>
<dbReference type="OrthoDB" id="284292at2759"/>
<comment type="similarity">
    <text evidence="4">Belongs to the SDHAF2 family.</text>
</comment>
<comment type="function">
    <text evidence="4">Plays an essential role in the assembly of succinate dehydrogenase (SDH), an enzyme complex (also referred to as respiratory complex II) that is a component of both the tricarboxylic acid (TCA) cycle and the mitochondrial electron transport chain, and which couples the oxidation of succinate to fumarate with the reduction of ubiquinone (coenzyme Q) to ubiquinol. Required for flavinylation (covalent attachment of FAD) of the flavoprotein subunit of the SDH catalytic dimer.</text>
</comment>
<evidence type="ECO:0000256" key="2">
    <source>
        <dbReference type="ARBA" id="ARBA00023128"/>
    </source>
</evidence>
<organism evidence="5">
    <name type="scientific">Capitella teleta</name>
    <name type="common">Polychaete worm</name>
    <dbReference type="NCBI Taxonomy" id="283909"/>
    <lineage>
        <taxon>Eukaryota</taxon>
        <taxon>Metazoa</taxon>
        <taxon>Spiralia</taxon>
        <taxon>Lophotrochozoa</taxon>
        <taxon>Annelida</taxon>
        <taxon>Polychaeta</taxon>
        <taxon>Sedentaria</taxon>
        <taxon>Scolecida</taxon>
        <taxon>Capitellidae</taxon>
        <taxon>Capitella</taxon>
    </lineage>
</organism>
<name>R7UHC7_CAPTE</name>
<dbReference type="GO" id="GO:0034553">
    <property type="term" value="P:mitochondrial respiratory chain complex II assembly"/>
    <property type="evidence" value="ECO:0007669"/>
    <property type="project" value="TreeGrafter"/>
</dbReference>
<dbReference type="Pfam" id="PF03937">
    <property type="entry name" value="Sdh5"/>
    <property type="match status" value="1"/>
</dbReference>
<dbReference type="SUPFAM" id="SSF109910">
    <property type="entry name" value="YgfY-like"/>
    <property type="match status" value="1"/>
</dbReference>
<evidence type="ECO:0000313" key="5">
    <source>
        <dbReference type="EMBL" id="ELU05949.1"/>
    </source>
</evidence>
<dbReference type="GO" id="GO:0006121">
    <property type="term" value="P:mitochondrial electron transport, succinate to ubiquinone"/>
    <property type="evidence" value="ECO:0007669"/>
    <property type="project" value="UniProtKB-UniRule"/>
</dbReference>
<dbReference type="PANTHER" id="PTHR12469">
    <property type="entry name" value="PROTEIN EMI5 HOMOLOG, MITOCHONDRIAL"/>
    <property type="match status" value="1"/>
</dbReference>
<dbReference type="EnsemblMetazoa" id="CapteT157376">
    <property type="protein sequence ID" value="CapteP157376"/>
    <property type="gene ID" value="CapteG157376"/>
</dbReference>
<gene>
    <name evidence="5" type="ORF">CAPTEDRAFT_157376</name>
</gene>
<dbReference type="PANTHER" id="PTHR12469:SF2">
    <property type="entry name" value="SUCCINATE DEHYDROGENASE ASSEMBLY FACTOR 2, MITOCHONDRIAL"/>
    <property type="match status" value="1"/>
</dbReference>
<dbReference type="InterPro" id="IPR036714">
    <property type="entry name" value="SDH_sf"/>
</dbReference>
<sequence length="154" mass="18099">MLRNIVASVQVLGDGLRRPVLRTVPRCFLTSEPPTPDFENPPIPQYKPRTLNEPFEQKQARLVYQSRKRGMLENGLLLSTFASKFLKKLTPDQLDLYDNLINKPTNDWEIYHWVTGKTETPVEYDTEVMNMLKEHAKNEEKEERFVQPDLYAKY</sequence>
<keyword evidence="3 4" id="KW-0143">Chaperone</keyword>
<keyword evidence="2 4" id="KW-0496">Mitochondrion</keyword>
<proteinExistence type="inferred from homology"/>
<evidence type="ECO:0000256" key="3">
    <source>
        <dbReference type="ARBA" id="ARBA00023186"/>
    </source>
</evidence>
<comment type="subcellular location">
    <subcellularLocation>
        <location evidence="1 4">Mitochondrion matrix</location>
    </subcellularLocation>
</comment>
<dbReference type="InterPro" id="IPR028882">
    <property type="entry name" value="SDHAF2"/>
</dbReference>
<dbReference type="OMA" id="DTEIMRM"/>
<dbReference type="FunCoup" id="R7UHC7">
    <property type="interactions" value="1325"/>
</dbReference>
<dbReference type="GO" id="GO:0006099">
    <property type="term" value="P:tricarboxylic acid cycle"/>
    <property type="evidence" value="ECO:0007669"/>
    <property type="project" value="TreeGrafter"/>
</dbReference>
<dbReference type="HAMAP" id="MF_03057">
    <property type="entry name" value="SDHAF2"/>
    <property type="match status" value="1"/>
</dbReference>
<reference evidence="5 7" key="2">
    <citation type="journal article" date="2013" name="Nature">
        <title>Insights into bilaterian evolution from three spiralian genomes.</title>
        <authorList>
            <person name="Simakov O."/>
            <person name="Marletaz F."/>
            <person name="Cho S.J."/>
            <person name="Edsinger-Gonzales E."/>
            <person name="Havlak P."/>
            <person name="Hellsten U."/>
            <person name="Kuo D.H."/>
            <person name="Larsson T."/>
            <person name="Lv J."/>
            <person name="Arendt D."/>
            <person name="Savage R."/>
            <person name="Osoegawa K."/>
            <person name="de Jong P."/>
            <person name="Grimwood J."/>
            <person name="Chapman J.A."/>
            <person name="Shapiro H."/>
            <person name="Aerts A."/>
            <person name="Otillar R.P."/>
            <person name="Terry A.Y."/>
            <person name="Boore J.L."/>
            <person name="Grigoriev I.V."/>
            <person name="Lindberg D.R."/>
            <person name="Seaver E.C."/>
            <person name="Weisblat D.A."/>
            <person name="Putnam N.H."/>
            <person name="Rokhsar D.S."/>
        </authorList>
    </citation>
    <scope>NUCLEOTIDE SEQUENCE</scope>
    <source>
        <strain evidence="5 7">I ESC-2004</strain>
    </source>
</reference>
<evidence type="ECO:0000313" key="7">
    <source>
        <dbReference type="Proteomes" id="UP000014760"/>
    </source>
</evidence>
<dbReference type="InterPro" id="IPR005631">
    <property type="entry name" value="SDH"/>
</dbReference>
<comment type="subunit">
    <text evidence="4">Interacts with the flavoprotein subunit within the SDH catalytic dimer.</text>
</comment>
<dbReference type="STRING" id="283909.R7UHC7"/>
<accession>R7UHC7</accession>
<dbReference type="FunFam" id="1.10.150.250:FF:000002">
    <property type="entry name" value="Succinate dehydrogenase assembly factor 2, mitochondrial"/>
    <property type="match status" value="1"/>
</dbReference>
<dbReference type="Gene3D" id="1.10.150.250">
    <property type="entry name" value="Flavinator of succinate dehydrogenase"/>
    <property type="match status" value="1"/>
</dbReference>
<dbReference type="EMBL" id="AMQN01007631">
    <property type="status" value="NOT_ANNOTATED_CDS"/>
    <property type="molecule type" value="Genomic_DNA"/>
</dbReference>
<evidence type="ECO:0000256" key="1">
    <source>
        <dbReference type="ARBA" id="ARBA00004305"/>
    </source>
</evidence>
<dbReference type="GO" id="GO:0005759">
    <property type="term" value="C:mitochondrial matrix"/>
    <property type="evidence" value="ECO:0007669"/>
    <property type="project" value="UniProtKB-SubCell"/>
</dbReference>
<evidence type="ECO:0000313" key="6">
    <source>
        <dbReference type="EnsemblMetazoa" id="CapteP157376"/>
    </source>
</evidence>
<reference evidence="7" key="1">
    <citation type="submission" date="2012-12" db="EMBL/GenBank/DDBJ databases">
        <authorList>
            <person name="Hellsten U."/>
            <person name="Grimwood J."/>
            <person name="Chapman J.A."/>
            <person name="Shapiro H."/>
            <person name="Aerts A."/>
            <person name="Otillar R.P."/>
            <person name="Terry A.Y."/>
            <person name="Boore J.L."/>
            <person name="Simakov O."/>
            <person name="Marletaz F."/>
            <person name="Cho S.-J."/>
            <person name="Edsinger-Gonzales E."/>
            <person name="Havlak P."/>
            <person name="Kuo D.-H."/>
            <person name="Larsson T."/>
            <person name="Lv J."/>
            <person name="Arendt D."/>
            <person name="Savage R."/>
            <person name="Osoegawa K."/>
            <person name="de Jong P."/>
            <person name="Lindberg D.R."/>
            <person name="Seaver E.C."/>
            <person name="Weisblat D.A."/>
            <person name="Putnam N.H."/>
            <person name="Grigoriev I.V."/>
            <person name="Rokhsar D.S."/>
        </authorList>
    </citation>
    <scope>NUCLEOTIDE SEQUENCE</scope>
    <source>
        <strain evidence="7">I ESC-2004</strain>
    </source>
</reference>
<keyword evidence="7" id="KW-1185">Reference proteome</keyword>
<dbReference type="EMBL" id="KB301066">
    <property type="protein sequence ID" value="ELU05949.1"/>
    <property type="molecule type" value="Genomic_DNA"/>
</dbReference>
<reference evidence="6" key="3">
    <citation type="submission" date="2015-06" db="UniProtKB">
        <authorList>
            <consortium name="EnsemblMetazoa"/>
        </authorList>
    </citation>
    <scope>IDENTIFICATION</scope>
</reference>